<name>A0ABP8CXR5_9ACTN</name>
<comment type="caution">
    <text evidence="2">The sequence shown here is derived from an EMBL/GenBank/DDBJ whole genome shotgun (WGS) entry which is preliminary data.</text>
</comment>
<accession>A0ABP8CXR5</accession>
<proteinExistence type="predicted"/>
<feature type="transmembrane region" description="Helical" evidence="1">
    <location>
        <begin position="136"/>
        <end position="155"/>
    </location>
</feature>
<keyword evidence="3" id="KW-1185">Reference proteome</keyword>
<feature type="transmembrane region" description="Helical" evidence="1">
    <location>
        <begin position="264"/>
        <end position="283"/>
    </location>
</feature>
<feature type="transmembrane region" description="Helical" evidence="1">
    <location>
        <begin position="218"/>
        <end position="238"/>
    </location>
</feature>
<gene>
    <name evidence="2" type="ORF">GCM10022255_007800</name>
</gene>
<keyword evidence="1" id="KW-1133">Transmembrane helix</keyword>
<keyword evidence="1" id="KW-0812">Transmembrane</keyword>
<evidence type="ECO:0000313" key="2">
    <source>
        <dbReference type="EMBL" id="GAA4244502.1"/>
    </source>
</evidence>
<feature type="transmembrane region" description="Helical" evidence="1">
    <location>
        <begin position="188"/>
        <end position="206"/>
    </location>
</feature>
<feature type="transmembrane region" description="Helical" evidence="1">
    <location>
        <begin position="34"/>
        <end position="58"/>
    </location>
</feature>
<reference evidence="3" key="1">
    <citation type="journal article" date="2019" name="Int. J. Syst. Evol. Microbiol.">
        <title>The Global Catalogue of Microorganisms (GCM) 10K type strain sequencing project: providing services to taxonomists for standard genome sequencing and annotation.</title>
        <authorList>
            <consortium name="The Broad Institute Genomics Platform"/>
            <consortium name="The Broad Institute Genome Sequencing Center for Infectious Disease"/>
            <person name="Wu L."/>
            <person name="Ma J."/>
        </authorList>
    </citation>
    <scope>NUCLEOTIDE SEQUENCE [LARGE SCALE GENOMIC DNA]</scope>
    <source>
        <strain evidence="3">JCM 17441</strain>
    </source>
</reference>
<sequence>MTSRDWLTKVPAITAVFWVIKVLSTTIGETFADYLAVNVGLGPAVTDVIMLALLVGALVVQFRTRQYTPWIYWLCVVLVSIVGTQLTDFFTDTLGVSLYVSTAVFTVVLAVVFIVWYRQERTLAITSIDTPRREAFYWGAILTTFALGTASGDLATEALNLGFRNGVLIFGGLILATWIANRAGAGQVLTFWIAYVLTRPLGASLGDLLTQDKDLGGLALGASVTSILFFAAILVLVAREQVLANRYGVVAKGAGPLGGHRQDYAWAGAAALAVAVIGFGLSMTHTSQPATDLQAAADQSSVTVGQQGSGTATPVRQAHPTTKLGDLSKFAVIVGDVQTKVTKNDLAGAKTRVKDLEVAWDDAEAGLKPRDATKWHQLDSQIDDALTALRTSTPKQTDCASTLATLMHTLNKFDGI</sequence>
<dbReference type="EMBL" id="BAABAT010000002">
    <property type="protein sequence ID" value="GAA4244502.1"/>
    <property type="molecule type" value="Genomic_DNA"/>
</dbReference>
<feature type="transmembrane region" description="Helical" evidence="1">
    <location>
        <begin position="96"/>
        <end position="116"/>
    </location>
</feature>
<dbReference type="Pfam" id="PF03988">
    <property type="entry name" value="DUF347"/>
    <property type="match status" value="4"/>
</dbReference>
<feature type="transmembrane region" description="Helical" evidence="1">
    <location>
        <begin position="70"/>
        <end position="90"/>
    </location>
</feature>
<evidence type="ECO:0000313" key="3">
    <source>
        <dbReference type="Proteomes" id="UP001500620"/>
    </source>
</evidence>
<protein>
    <recommendedName>
        <fullName evidence="4">Membrane-anchored protein</fullName>
    </recommendedName>
</protein>
<keyword evidence="1" id="KW-0472">Membrane</keyword>
<evidence type="ECO:0000256" key="1">
    <source>
        <dbReference type="SAM" id="Phobius"/>
    </source>
</evidence>
<dbReference type="Proteomes" id="UP001500620">
    <property type="component" value="Unassembled WGS sequence"/>
</dbReference>
<dbReference type="InterPro" id="IPR007136">
    <property type="entry name" value="DUF347"/>
</dbReference>
<evidence type="ECO:0008006" key="4">
    <source>
        <dbReference type="Google" id="ProtNLM"/>
    </source>
</evidence>
<feature type="transmembrane region" description="Helical" evidence="1">
    <location>
        <begin position="161"/>
        <end position="181"/>
    </location>
</feature>
<organism evidence="2 3">
    <name type="scientific">Dactylosporangium darangshiense</name>
    <dbReference type="NCBI Taxonomy" id="579108"/>
    <lineage>
        <taxon>Bacteria</taxon>
        <taxon>Bacillati</taxon>
        <taxon>Actinomycetota</taxon>
        <taxon>Actinomycetes</taxon>
        <taxon>Micromonosporales</taxon>
        <taxon>Micromonosporaceae</taxon>
        <taxon>Dactylosporangium</taxon>
    </lineage>
</organism>